<dbReference type="Gene3D" id="1.20.1050.60">
    <property type="entry name" value="alpha-1,2-mannosidase"/>
    <property type="match status" value="1"/>
</dbReference>
<dbReference type="InterPro" id="IPR041371">
    <property type="entry name" value="GH92_N"/>
</dbReference>
<dbReference type="Proteomes" id="UP000183200">
    <property type="component" value="Unassembled WGS sequence"/>
</dbReference>
<dbReference type="InterPro" id="IPR014718">
    <property type="entry name" value="GH-type_carb-bd"/>
</dbReference>
<dbReference type="Gene3D" id="3.30.2080.10">
    <property type="entry name" value="GH92 mannosidase domain"/>
    <property type="match status" value="1"/>
</dbReference>
<feature type="domain" description="Glycosyl hydrolase family 92 N-terminal" evidence="5">
    <location>
        <begin position="29"/>
        <end position="271"/>
    </location>
</feature>
<dbReference type="PANTHER" id="PTHR12143">
    <property type="entry name" value="PEPTIDE N-GLYCANASE PNGASE -RELATED"/>
    <property type="match status" value="1"/>
</dbReference>
<feature type="domain" description="Glycosyl hydrolase family 92" evidence="4">
    <location>
        <begin position="277"/>
        <end position="771"/>
    </location>
</feature>
<dbReference type="GO" id="GO:0006516">
    <property type="term" value="P:glycoprotein catabolic process"/>
    <property type="evidence" value="ECO:0007669"/>
    <property type="project" value="TreeGrafter"/>
</dbReference>
<evidence type="ECO:0000259" key="4">
    <source>
        <dbReference type="Pfam" id="PF07971"/>
    </source>
</evidence>
<sequence>MIKRTVLLLLIGIQGILLYAQKEKGPIQFVRPNIGSAHSRYFFYTPAAVPFGMAKLAPSTNGSDGNASGWEAVGYDDRHRSIEGFANFHEFQIGGIVFAPTVGPLRTIPGKEGLKNSGYRSSFDKSDEYATAGYYRVLLKDYKIKAELTATERVGFHQYTFPETDSANVIFDIGHKMGESGPVLDAEVTYDDRHIWGYVVTKPVYVQKYQEAANVTMYFYAALDQHPVAYGAFRDAAKYEGVKHMKGKGAGIYLRFKTRNGAKIGIKTGLSYTSVDNAKLNLMKEASALTFTKAKADAIQKWNSSLGRIEVKGGLEVDRIKFYTGLFHALLGRGLADDVNGAYPKNDGTVGQIPLLKDGRPLHHHYNTDAIWGAFWNLTQLWAIAYPEYYNDWVQSQLLVYKDAGWLGDGIANSKYVSGVGTNFTGLAIAAAYNVGIRNYDVSLAYEAVRKNELEGQGRIPGAGKLDVGVFVKKGYSPYVKDLTGKPELNTEGSPFGASHTLEYAFSAFAAAQFAKGLHKSADYKQLSKLSEGWKLLYDPATKFIRPKDSMGVFLDKFNPLESWRGFQEGNAWQYTFYVPHAPEQLVDLLGKETFSKRLDSIFTISQKNLFGGGKHIDAFAGIEGLYNHGNQPNLHVSWLFHYAGRPDLSQKWVRAICNEFYGTDGIHGYGYGQDEDQGQLGAWYVLSAMGLFDVKGLTGEQPSFLIGAPLFETVKVKLPGRKSSFLIEAGPQQPDHYYIQSGTFNGRPLKDLTLKFDELNKGGVLKLALSALPK</sequence>
<reference evidence="7" key="1">
    <citation type="submission" date="2016-10" db="EMBL/GenBank/DDBJ databases">
        <authorList>
            <person name="Varghese N."/>
            <person name="Submissions S."/>
        </authorList>
    </citation>
    <scope>NUCLEOTIDE SEQUENCE [LARGE SCALE GENOMIC DNA]</scope>
    <source>
        <strain evidence="7">DSM 19110</strain>
    </source>
</reference>
<keyword evidence="7" id="KW-1185">Reference proteome</keyword>
<dbReference type="RefSeq" id="WP_074604246.1">
    <property type="nucleotide sequence ID" value="NZ_FNGY01000001.1"/>
</dbReference>
<gene>
    <name evidence="6" type="ORF">SAMN05421820_101287</name>
</gene>
<dbReference type="InterPro" id="IPR008928">
    <property type="entry name" value="6-hairpin_glycosidase_sf"/>
</dbReference>
<dbReference type="Gene3D" id="1.20.1610.10">
    <property type="entry name" value="alpha-1,2-mannosidases domains"/>
    <property type="match status" value="1"/>
</dbReference>
<evidence type="ECO:0000313" key="7">
    <source>
        <dbReference type="Proteomes" id="UP000183200"/>
    </source>
</evidence>
<evidence type="ECO:0000313" key="6">
    <source>
        <dbReference type="EMBL" id="SDL37708.1"/>
    </source>
</evidence>
<dbReference type="NCBIfam" id="TIGR01180">
    <property type="entry name" value="aman2_put"/>
    <property type="match status" value="1"/>
</dbReference>
<proteinExistence type="predicted"/>
<dbReference type="InterPro" id="IPR050883">
    <property type="entry name" value="PNGase"/>
</dbReference>
<keyword evidence="3" id="KW-0106">Calcium</keyword>
<evidence type="ECO:0000259" key="5">
    <source>
        <dbReference type="Pfam" id="PF17678"/>
    </source>
</evidence>
<dbReference type="Pfam" id="PF17678">
    <property type="entry name" value="Glyco_hydro_92N"/>
    <property type="match status" value="1"/>
</dbReference>
<dbReference type="SUPFAM" id="SSF48208">
    <property type="entry name" value="Six-hairpin glycosidases"/>
    <property type="match status" value="1"/>
</dbReference>
<evidence type="ECO:0000256" key="2">
    <source>
        <dbReference type="ARBA" id="ARBA00011245"/>
    </source>
</evidence>
<evidence type="ECO:0000256" key="3">
    <source>
        <dbReference type="ARBA" id="ARBA00022837"/>
    </source>
</evidence>
<dbReference type="GO" id="GO:0000224">
    <property type="term" value="F:peptide-N4-(N-acetyl-beta-glucosaminyl)asparagine amidase activity"/>
    <property type="evidence" value="ECO:0007669"/>
    <property type="project" value="TreeGrafter"/>
</dbReference>
<dbReference type="GO" id="GO:0005975">
    <property type="term" value="P:carbohydrate metabolic process"/>
    <property type="evidence" value="ECO:0007669"/>
    <property type="project" value="InterPro"/>
</dbReference>
<comment type="cofactor">
    <cofactor evidence="1">
        <name>Ca(2+)</name>
        <dbReference type="ChEBI" id="CHEBI:29108"/>
    </cofactor>
</comment>
<dbReference type="GO" id="GO:0005829">
    <property type="term" value="C:cytosol"/>
    <property type="evidence" value="ECO:0007669"/>
    <property type="project" value="TreeGrafter"/>
</dbReference>
<evidence type="ECO:0000256" key="1">
    <source>
        <dbReference type="ARBA" id="ARBA00001913"/>
    </source>
</evidence>
<protein>
    <submittedName>
        <fullName evidence="6">Alpha-1,2-mannosidase, putative</fullName>
    </submittedName>
</protein>
<dbReference type="InterPro" id="IPR005887">
    <property type="entry name" value="GH92_a_mannosidase_put"/>
</dbReference>
<dbReference type="GO" id="GO:0030246">
    <property type="term" value="F:carbohydrate binding"/>
    <property type="evidence" value="ECO:0007669"/>
    <property type="project" value="InterPro"/>
</dbReference>
<dbReference type="PANTHER" id="PTHR12143:SF39">
    <property type="entry name" value="SECRETED PROTEIN"/>
    <property type="match status" value="1"/>
</dbReference>
<comment type="subunit">
    <text evidence="2">Monomer.</text>
</comment>
<dbReference type="OrthoDB" id="9758101at2"/>
<dbReference type="EMBL" id="FNGY01000001">
    <property type="protein sequence ID" value="SDL37708.1"/>
    <property type="molecule type" value="Genomic_DNA"/>
</dbReference>
<organism evidence="6 7">
    <name type="scientific">Pedobacter steynii</name>
    <dbReference type="NCBI Taxonomy" id="430522"/>
    <lineage>
        <taxon>Bacteria</taxon>
        <taxon>Pseudomonadati</taxon>
        <taxon>Bacteroidota</taxon>
        <taxon>Sphingobacteriia</taxon>
        <taxon>Sphingobacteriales</taxon>
        <taxon>Sphingobacteriaceae</taxon>
        <taxon>Pedobacter</taxon>
    </lineage>
</organism>
<dbReference type="InterPro" id="IPR012939">
    <property type="entry name" value="Glyco_hydro_92"/>
</dbReference>
<dbReference type="AlphaFoldDB" id="A0A1G9JJP1"/>
<dbReference type="Pfam" id="PF07971">
    <property type="entry name" value="Glyco_hydro_92"/>
    <property type="match status" value="1"/>
</dbReference>
<name>A0A1G9JJP1_9SPHI</name>
<dbReference type="Gene3D" id="2.70.98.10">
    <property type="match status" value="1"/>
</dbReference>
<accession>A0A1G9JJP1</accession>